<keyword evidence="1" id="KW-1133">Transmembrane helix</keyword>
<feature type="transmembrane region" description="Helical" evidence="1">
    <location>
        <begin position="77"/>
        <end position="97"/>
    </location>
</feature>
<evidence type="ECO:0000313" key="3">
    <source>
        <dbReference type="Proteomes" id="UP001500729"/>
    </source>
</evidence>
<keyword evidence="1" id="KW-0472">Membrane</keyword>
<dbReference type="Proteomes" id="UP001500729">
    <property type="component" value="Unassembled WGS sequence"/>
</dbReference>
<protein>
    <recommendedName>
        <fullName evidence="4">CU044_5270 family protein</fullName>
    </recommendedName>
</protein>
<dbReference type="RefSeq" id="WP_009945959.1">
    <property type="nucleotide sequence ID" value="NZ_BAAAGS010000018.1"/>
</dbReference>
<proteinExistence type="predicted"/>
<dbReference type="EMBL" id="BAAAGS010000018">
    <property type="protein sequence ID" value="GAA0529774.1"/>
    <property type="molecule type" value="Genomic_DNA"/>
</dbReference>
<sequence length="386" mass="42212">MRDNDRSNTRTMWSERDLDEALGALHSDVDTDPRTLDRTRSMLMRAAGNPEEAQSVPDSDADDVLPIARPKRTWRSWVTVAAAAAALAVGVTALQTVSFNGDAPRISQAVAGTLSEAAQKTDAIHSQDQPPGPGQYRYVSHHGWEMVTLHPGWDTFGVLAENRRERWIPADEKQEWLERRTTTGQEKWVKGTREEAEAAGVDVYASWWPEGERKSPCGDFYANQSADGGAPPCAGEPGWGKPTQEWMATLPREPEALYATLRSTAGSPYDEPVMDNYQMVHNVGTTLQTGQVPADLRAALYRALAMVPGVEITEQGVDLDGRQGVAIGIANDDQRYEMIIDPATGEYIGYRAVATEQNPDYEPGTVLAVTSVKTAVVDAMGAYPHD</sequence>
<keyword evidence="3" id="KW-1185">Reference proteome</keyword>
<evidence type="ECO:0008006" key="4">
    <source>
        <dbReference type="Google" id="ProtNLM"/>
    </source>
</evidence>
<dbReference type="InterPro" id="IPR047789">
    <property type="entry name" value="CU044_5270-like"/>
</dbReference>
<accession>A0ABN1CYV6</accession>
<evidence type="ECO:0000256" key="1">
    <source>
        <dbReference type="SAM" id="Phobius"/>
    </source>
</evidence>
<dbReference type="NCBIfam" id="NF038083">
    <property type="entry name" value="CU044_5270_fam"/>
    <property type="match status" value="1"/>
</dbReference>
<name>A0ABN1CYV6_SACER</name>
<evidence type="ECO:0000313" key="2">
    <source>
        <dbReference type="EMBL" id="GAA0529774.1"/>
    </source>
</evidence>
<reference evidence="2 3" key="1">
    <citation type="journal article" date="2019" name="Int. J. Syst. Evol. Microbiol.">
        <title>The Global Catalogue of Microorganisms (GCM) 10K type strain sequencing project: providing services to taxonomists for standard genome sequencing and annotation.</title>
        <authorList>
            <consortium name="The Broad Institute Genomics Platform"/>
            <consortium name="The Broad Institute Genome Sequencing Center for Infectious Disease"/>
            <person name="Wu L."/>
            <person name="Ma J."/>
        </authorList>
    </citation>
    <scope>NUCLEOTIDE SEQUENCE [LARGE SCALE GENOMIC DNA]</scope>
    <source>
        <strain evidence="2 3">JCM 10303</strain>
    </source>
</reference>
<keyword evidence="1" id="KW-0812">Transmembrane</keyword>
<comment type="caution">
    <text evidence="2">The sequence shown here is derived from an EMBL/GenBank/DDBJ whole genome shotgun (WGS) entry which is preliminary data.</text>
</comment>
<organism evidence="2 3">
    <name type="scientific">Saccharopolyspora erythraea</name>
    <name type="common">Streptomyces erythraeus</name>
    <dbReference type="NCBI Taxonomy" id="1836"/>
    <lineage>
        <taxon>Bacteria</taxon>
        <taxon>Bacillati</taxon>
        <taxon>Actinomycetota</taxon>
        <taxon>Actinomycetes</taxon>
        <taxon>Pseudonocardiales</taxon>
        <taxon>Pseudonocardiaceae</taxon>
        <taxon>Saccharopolyspora</taxon>
    </lineage>
</organism>
<gene>
    <name evidence="2" type="ORF">GCM10009533_31300</name>
</gene>